<sequence>MGKTFLGNPYSDAYDDNELDTEDDDDWVTMHQLIPVYVREQEFIIYDSSDDEQVAEFEESFNDDPDDEDYVPDEDILDADNSLEDDRLYFANDDADSDDYEDIDYVTFPIRDPPPESDRTAEGNDSNTAQNDNSTSDNNRPGTENND</sequence>
<protein>
    <submittedName>
        <fullName evidence="2">Uncharacterized protein</fullName>
    </submittedName>
</protein>
<organism evidence="2 3">
    <name type="scientific">Molorchus minor</name>
    <dbReference type="NCBI Taxonomy" id="1323400"/>
    <lineage>
        <taxon>Eukaryota</taxon>
        <taxon>Metazoa</taxon>
        <taxon>Ecdysozoa</taxon>
        <taxon>Arthropoda</taxon>
        <taxon>Hexapoda</taxon>
        <taxon>Insecta</taxon>
        <taxon>Pterygota</taxon>
        <taxon>Neoptera</taxon>
        <taxon>Endopterygota</taxon>
        <taxon>Coleoptera</taxon>
        <taxon>Polyphaga</taxon>
        <taxon>Cucujiformia</taxon>
        <taxon>Chrysomeloidea</taxon>
        <taxon>Cerambycidae</taxon>
        <taxon>Lamiinae</taxon>
        <taxon>Monochamini</taxon>
        <taxon>Molorchus</taxon>
    </lineage>
</organism>
<name>A0ABQ9JWW8_9CUCU</name>
<feature type="region of interest" description="Disordered" evidence="1">
    <location>
        <begin position="91"/>
        <end position="147"/>
    </location>
</feature>
<evidence type="ECO:0000256" key="1">
    <source>
        <dbReference type="SAM" id="MobiDB-lite"/>
    </source>
</evidence>
<feature type="region of interest" description="Disordered" evidence="1">
    <location>
        <begin position="1"/>
        <end position="22"/>
    </location>
</feature>
<keyword evidence="3" id="KW-1185">Reference proteome</keyword>
<evidence type="ECO:0000313" key="3">
    <source>
        <dbReference type="Proteomes" id="UP001162164"/>
    </source>
</evidence>
<dbReference type="Proteomes" id="UP001162164">
    <property type="component" value="Unassembled WGS sequence"/>
</dbReference>
<feature type="compositionally biased region" description="Acidic residues" evidence="1">
    <location>
        <begin position="93"/>
        <end position="104"/>
    </location>
</feature>
<accession>A0ABQ9JWW8</accession>
<gene>
    <name evidence="2" type="ORF">NQ317_013504</name>
</gene>
<feature type="compositionally biased region" description="Acidic residues" evidence="1">
    <location>
        <begin position="13"/>
        <end position="22"/>
    </location>
</feature>
<feature type="compositionally biased region" description="Polar residues" evidence="1">
    <location>
        <begin position="123"/>
        <end position="147"/>
    </location>
</feature>
<evidence type="ECO:0000313" key="2">
    <source>
        <dbReference type="EMBL" id="KAJ8982202.1"/>
    </source>
</evidence>
<dbReference type="EMBL" id="JAPWTJ010000139">
    <property type="protein sequence ID" value="KAJ8982202.1"/>
    <property type="molecule type" value="Genomic_DNA"/>
</dbReference>
<comment type="caution">
    <text evidence="2">The sequence shown here is derived from an EMBL/GenBank/DDBJ whole genome shotgun (WGS) entry which is preliminary data.</text>
</comment>
<proteinExistence type="predicted"/>
<feature type="compositionally biased region" description="Basic and acidic residues" evidence="1">
    <location>
        <begin position="113"/>
        <end position="122"/>
    </location>
</feature>
<feature type="region of interest" description="Disordered" evidence="1">
    <location>
        <begin position="50"/>
        <end position="74"/>
    </location>
</feature>
<reference evidence="2" key="1">
    <citation type="journal article" date="2023" name="Insect Mol. Biol.">
        <title>Genome sequencing provides insights into the evolution of gene families encoding plant cell wall-degrading enzymes in longhorned beetles.</title>
        <authorList>
            <person name="Shin N.R."/>
            <person name="Okamura Y."/>
            <person name="Kirsch R."/>
            <person name="Pauchet Y."/>
        </authorList>
    </citation>
    <scope>NUCLEOTIDE SEQUENCE</scope>
    <source>
        <strain evidence="2">MMC_N1</strain>
    </source>
</reference>